<accession>A0ABR3XEH5</accession>
<dbReference type="InterPro" id="IPR029063">
    <property type="entry name" value="SAM-dependent_MTases_sf"/>
</dbReference>
<comment type="caution">
    <text evidence="1">The sequence shown here is derived from an EMBL/GenBank/DDBJ whole genome shotgun (WGS) entry which is preliminary data.</text>
</comment>
<dbReference type="SUPFAM" id="SSF53335">
    <property type="entry name" value="S-adenosyl-L-methionine-dependent methyltransferases"/>
    <property type="match status" value="1"/>
</dbReference>
<proteinExistence type="predicted"/>
<dbReference type="CDD" id="cd02440">
    <property type="entry name" value="AdoMet_MTases"/>
    <property type="match status" value="1"/>
</dbReference>
<dbReference type="Gene3D" id="3.40.50.150">
    <property type="entry name" value="Vaccinia Virus protein VP39"/>
    <property type="match status" value="1"/>
</dbReference>
<evidence type="ECO:0000313" key="2">
    <source>
        <dbReference type="Proteomes" id="UP001583193"/>
    </source>
</evidence>
<reference evidence="1 2" key="1">
    <citation type="journal article" date="2024" name="IMA Fungus">
        <title>IMA Genome - F19 : A genome assembly and annotation guide to empower mycologists, including annotated draft genome sequences of Ceratocystis pirilliformis, Diaporthe australafricana, Fusarium ophioides, Paecilomyces lecythidis, and Sporothrix stenoceras.</title>
        <authorList>
            <person name="Aylward J."/>
            <person name="Wilson A.M."/>
            <person name="Visagie C.M."/>
            <person name="Spraker J."/>
            <person name="Barnes I."/>
            <person name="Buitendag C."/>
            <person name="Ceriani C."/>
            <person name="Del Mar Angel L."/>
            <person name="du Plessis D."/>
            <person name="Fuchs T."/>
            <person name="Gasser K."/>
            <person name="Kramer D."/>
            <person name="Li W."/>
            <person name="Munsamy K."/>
            <person name="Piso A."/>
            <person name="Price J.L."/>
            <person name="Sonnekus B."/>
            <person name="Thomas C."/>
            <person name="van der Nest A."/>
            <person name="van Dijk A."/>
            <person name="van Heerden A."/>
            <person name="van Vuuren N."/>
            <person name="Yilmaz N."/>
            <person name="Duong T.A."/>
            <person name="van der Merwe N.A."/>
            <person name="Wingfield M.J."/>
            <person name="Wingfield B.D."/>
        </authorList>
    </citation>
    <scope>NUCLEOTIDE SEQUENCE [LARGE SCALE GENOMIC DNA]</scope>
    <source>
        <strain evidence="1 2">CMW 18167</strain>
    </source>
</reference>
<organism evidence="1 2">
    <name type="scientific">Paecilomyces lecythidis</name>
    <dbReference type="NCBI Taxonomy" id="3004212"/>
    <lineage>
        <taxon>Eukaryota</taxon>
        <taxon>Fungi</taxon>
        <taxon>Dikarya</taxon>
        <taxon>Ascomycota</taxon>
        <taxon>Pezizomycotina</taxon>
        <taxon>Eurotiomycetes</taxon>
        <taxon>Eurotiomycetidae</taxon>
        <taxon>Eurotiales</taxon>
        <taxon>Thermoascaceae</taxon>
        <taxon>Paecilomyces</taxon>
    </lineage>
</organism>
<dbReference type="EMBL" id="JAVDPF010000020">
    <property type="protein sequence ID" value="KAL1874077.1"/>
    <property type="molecule type" value="Genomic_DNA"/>
</dbReference>
<dbReference type="Proteomes" id="UP001583193">
    <property type="component" value="Unassembled WGS sequence"/>
</dbReference>
<evidence type="ECO:0008006" key="3">
    <source>
        <dbReference type="Google" id="ProtNLM"/>
    </source>
</evidence>
<keyword evidence="2" id="KW-1185">Reference proteome</keyword>
<gene>
    <name evidence="1" type="ORF">Plec18167_006011</name>
</gene>
<dbReference type="PANTHER" id="PTHR43591:SF10">
    <property type="entry name" value="ABC TRANSMEMBRANE TYPE-1 DOMAIN-CONTAINING PROTEIN-RELATED"/>
    <property type="match status" value="1"/>
</dbReference>
<protein>
    <recommendedName>
        <fullName evidence="3">S-adenosyl-L-methionine-dependent methyltransferase</fullName>
    </recommendedName>
</protein>
<sequence length="324" mass="36475">MAEPFYGPVEVDLAATDNDSAYGEELSSYTESLRSSVLNYRQENGRLYQGYGDGTYLMPIDEPELCRLDLMHEMMLELMGGKLYHAPIDGSPQNILDLGTGTGIWAIDMADKFPSAVVTGVDLSPSQPAFVPPNLRFIVEDIEDEWEHNSAFDFIHARYLALSIRDYPALIQRCYNHTAPGGWVEFQDWSFHQISQDGSTNGTAIEQYYRVTTEAYAKAGYTVSPGPQLAQWFYQAGFQDIHVLKYVIPMGTWPKNEHLKSIGAWNALQAQSGFESAAIAVMTRFESWGSAQVKDLVQRTLNDVRNRSIHAIFDFYVVWGRKPG</sequence>
<dbReference type="PANTHER" id="PTHR43591">
    <property type="entry name" value="METHYLTRANSFERASE"/>
    <property type="match status" value="1"/>
</dbReference>
<dbReference type="Pfam" id="PF13489">
    <property type="entry name" value="Methyltransf_23"/>
    <property type="match status" value="1"/>
</dbReference>
<evidence type="ECO:0000313" key="1">
    <source>
        <dbReference type="EMBL" id="KAL1874077.1"/>
    </source>
</evidence>
<name>A0ABR3XEH5_9EURO</name>